<dbReference type="Proteomes" id="UP000008839">
    <property type="component" value="Plasmid pACICU2"/>
</dbReference>
<keyword evidence="1" id="KW-0614">Plasmid</keyword>
<evidence type="ECO:0000313" key="1">
    <source>
        <dbReference type="EMBL" id="ACC59045.1"/>
    </source>
</evidence>
<accession>A0A7U3Y3N2</accession>
<reference evidence="1 2" key="1">
    <citation type="journal article" date="2008" name="Antimicrob. Agents Chemother.">
        <title>Whole-genome pyrosequencing of an epidemic multidrug-resistant Acinetobacter baumannii strain belonging to the European clone II group.</title>
        <authorList>
            <person name="Iacono M."/>
            <person name="Villa L."/>
            <person name="Fortini D."/>
            <person name="Bordoni R."/>
            <person name="Imperi F."/>
            <person name="Bonnal R.J."/>
            <person name="Sicheritz-Ponten T."/>
            <person name="De Bellis G."/>
            <person name="Visca P."/>
            <person name="Cassone A."/>
            <person name="Carattoli A."/>
        </authorList>
    </citation>
    <scope>NUCLEOTIDE SEQUENCE [LARGE SCALE GENOMIC DNA]</scope>
    <source>
        <strain evidence="1 2">ACICU</strain>
    </source>
</reference>
<evidence type="ECO:0000313" key="2">
    <source>
        <dbReference type="Proteomes" id="UP000008839"/>
    </source>
</evidence>
<dbReference type="AlphaFoldDB" id="A0A7U3Y3N2"/>
<dbReference type="KEGG" id="abc:ACICU_p0069"/>
<gene>
    <name evidence="1" type="ordered locus">ACICU_p0069</name>
</gene>
<proteinExistence type="predicted"/>
<dbReference type="EMBL" id="CP000865">
    <property type="protein sequence ID" value="ACC59045.1"/>
    <property type="molecule type" value="Genomic_DNA"/>
</dbReference>
<name>A0A7U3Y3N2_ACIBC</name>
<organism evidence="1 2">
    <name type="scientific">Acinetobacter baumannii (strain ACICU)</name>
    <dbReference type="NCBI Taxonomy" id="405416"/>
    <lineage>
        <taxon>Bacteria</taxon>
        <taxon>Pseudomonadati</taxon>
        <taxon>Pseudomonadota</taxon>
        <taxon>Gammaproteobacteria</taxon>
        <taxon>Moraxellales</taxon>
        <taxon>Moraxellaceae</taxon>
        <taxon>Acinetobacter</taxon>
        <taxon>Acinetobacter calcoaceticus/baumannii complex</taxon>
    </lineage>
</organism>
<sequence>MLFFVYTSLRKMAKKGINSLNLINSYESKIMNVKLSTVEAALNTPLKPLELNSEVKCPKCKSRNLICSVRYQTADVIHFENGCFQLKESEASKIFKKIDLECKDCGNKFENEKVKTPNEVLF</sequence>
<protein>
    <submittedName>
        <fullName evidence="1">Uncharacterized protein</fullName>
    </submittedName>
</protein>
<geneLocation type="plasmid" evidence="1 2">
    <name>pACICU2</name>
</geneLocation>